<feature type="compositionally biased region" description="Low complexity" evidence="1">
    <location>
        <begin position="134"/>
        <end position="149"/>
    </location>
</feature>
<protein>
    <submittedName>
        <fullName evidence="3">Predicted protein</fullName>
    </submittedName>
</protein>
<evidence type="ECO:0000256" key="1">
    <source>
        <dbReference type="SAM" id="MobiDB-lite"/>
    </source>
</evidence>
<sequence>MPPHLCTSTLKTASAPVVVESTSSGHARTLSLKQQQLDTDKALKQASAKDKAYTQALRVHQAQEASMGYQAILIQAPAPPSAAANADGLEPESEDDENQPAVHSQGFTSVTLQPIIKTSVPTGGPSKNLVRQVSGQPPQASPSIIPAAGPYSPNSVSLYGQGDGTYYTKERRHMDAEDSDDEFGTKLSGVTYPQPTEYRYPQVHPDLEAFPRSMTEAILVKPTKAVTPATNPHIRKDCPVTPAPSTTMTARASQDLKEHKGIYRHPAFQTIINKNWFKNKRDNGVIHPEFSEGGMLSKVTKALAITVVENCLDEWQTGEHIDVPFTTAAYKPKFTTNLKQLIVFDNKTKESNIVPCLLKHMLKMARKLFYGGSIASCSYNSFECLIFIVMMRVIVSLRNQVRTGAGRGWADALVVTLFCGLLVCCGDPDANSTPQVSVIESIFLFSSPIKVELRIESVRIFCPSAWSEFFTFRTVLETHSFLSQLAPMTWPTNLNVFESLVRSGFLMPSGVNRNRNRNLHFNSYLSRFFTKSHETGLPNTNAAYGLVKTLKDFHKNTKEDRVMPCLRQHLLGVACIQEAPNSKHAKVVDTTAVRPIQLRAEDFAAAREEWKDVMFSDE</sequence>
<name>B0DSK6_LACBS</name>
<reference evidence="3 4" key="1">
    <citation type="journal article" date="2008" name="Nature">
        <title>The genome of Laccaria bicolor provides insights into mycorrhizal symbiosis.</title>
        <authorList>
            <person name="Martin F."/>
            <person name="Aerts A."/>
            <person name="Ahren D."/>
            <person name="Brun A."/>
            <person name="Danchin E.G.J."/>
            <person name="Duchaussoy F."/>
            <person name="Gibon J."/>
            <person name="Kohler A."/>
            <person name="Lindquist E."/>
            <person name="Pereda V."/>
            <person name="Salamov A."/>
            <person name="Shapiro H.J."/>
            <person name="Wuyts J."/>
            <person name="Blaudez D."/>
            <person name="Buee M."/>
            <person name="Brokstein P."/>
            <person name="Canbaeck B."/>
            <person name="Cohen D."/>
            <person name="Courty P.E."/>
            <person name="Coutinho P.M."/>
            <person name="Delaruelle C."/>
            <person name="Detter J.C."/>
            <person name="Deveau A."/>
            <person name="DiFazio S."/>
            <person name="Duplessis S."/>
            <person name="Fraissinet-Tachet L."/>
            <person name="Lucic E."/>
            <person name="Frey-Klett P."/>
            <person name="Fourrey C."/>
            <person name="Feussner I."/>
            <person name="Gay G."/>
            <person name="Grimwood J."/>
            <person name="Hoegger P.J."/>
            <person name="Jain P."/>
            <person name="Kilaru S."/>
            <person name="Labbe J."/>
            <person name="Lin Y.C."/>
            <person name="Legue V."/>
            <person name="Le Tacon F."/>
            <person name="Marmeisse R."/>
            <person name="Melayah D."/>
            <person name="Montanini B."/>
            <person name="Muratet M."/>
            <person name="Nehls U."/>
            <person name="Niculita-Hirzel H."/>
            <person name="Oudot-Le Secq M.P."/>
            <person name="Peter M."/>
            <person name="Quesneville H."/>
            <person name="Rajashekar B."/>
            <person name="Reich M."/>
            <person name="Rouhier N."/>
            <person name="Schmutz J."/>
            <person name="Yin T."/>
            <person name="Chalot M."/>
            <person name="Henrissat B."/>
            <person name="Kuees U."/>
            <person name="Lucas S."/>
            <person name="Van de Peer Y."/>
            <person name="Podila G.K."/>
            <person name="Polle A."/>
            <person name="Pukkila P.J."/>
            <person name="Richardson P.M."/>
            <person name="Rouze P."/>
            <person name="Sanders I.R."/>
            <person name="Stajich J.E."/>
            <person name="Tunlid A."/>
            <person name="Tuskan G."/>
            <person name="Grigoriev I.V."/>
        </authorList>
    </citation>
    <scope>NUCLEOTIDE SEQUENCE [LARGE SCALE GENOMIC DNA]</scope>
    <source>
        <strain evidence="4">S238N-H82 / ATCC MYA-4686</strain>
    </source>
</reference>
<dbReference type="AlphaFoldDB" id="B0DSK6"/>
<dbReference type="KEGG" id="lbc:LACBIDRAFT_332394"/>
<feature type="compositionally biased region" description="Polar residues" evidence="1">
    <location>
        <begin position="101"/>
        <end position="112"/>
    </location>
</feature>
<evidence type="ECO:0000313" key="3">
    <source>
        <dbReference type="EMBL" id="EDR02565.1"/>
    </source>
</evidence>
<dbReference type="HOGENOM" id="CLU_442159_0_0_1"/>
<dbReference type="Proteomes" id="UP000001194">
    <property type="component" value="Unassembled WGS sequence"/>
</dbReference>
<dbReference type="EMBL" id="DS547130">
    <property type="protein sequence ID" value="EDR02565.1"/>
    <property type="molecule type" value="Genomic_DNA"/>
</dbReference>
<dbReference type="GeneID" id="6082459"/>
<dbReference type="RefSeq" id="XP_001886928.1">
    <property type="nucleotide sequence ID" value="XM_001886893.1"/>
</dbReference>
<proteinExistence type="predicted"/>
<keyword evidence="4" id="KW-1185">Reference proteome</keyword>
<dbReference type="STRING" id="486041.B0DSK6"/>
<accession>B0DSK6</accession>
<evidence type="ECO:0000259" key="2">
    <source>
        <dbReference type="Pfam" id="PF20149"/>
    </source>
</evidence>
<feature type="region of interest" description="Disordered" evidence="1">
    <location>
        <begin position="176"/>
        <end position="198"/>
    </location>
</feature>
<dbReference type="Pfam" id="PF20149">
    <property type="entry name" value="DUF6532"/>
    <property type="match status" value="1"/>
</dbReference>
<dbReference type="InParanoid" id="B0DSK6"/>
<evidence type="ECO:0000313" key="4">
    <source>
        <dbReference type="Proteomes" id="UP000001194"/>
    </source>
</evidence>
<dbReference type="InterPro" id="IPR045341">
    <property type="entry name" value="DUF6532"/>
</dbReference>
<feature type="domain" description="DUF6532" evidence="2">
    <location>
        <begin position="257"/>
        <end position="341"/>
    </location>
</feature>
<organism evidence="4">
    <name type="scientific">Laccaria bicolor (strain S238N-H82 / ATCC MYA-4686)</name>
    <name type="common">Bicoloured deceiver</name>
    <name type="synonym">Laccaria laccata var. bicolor</name>
    <dbReference type="NCBI Taxonomy" id="486041"/>
    <lineage>
        <taxon>Eukaryota</taxon>
        <taxon>Fungi</taxon>
        <taxon>Dikarya</taxon>
        <taxon>Basidiomycota</taxon>
        <taxon>Agaricomycotina</taxon>
        <taxon>Agaricomycetes</taxon>
        <taxon>Agaricomycetidae</taxon>
        <taxon>Agaricales</taxon>
        <taxon>Agaricineae</taxon>
        <taxon>Hydnangiaceae</taxon>
        <taxon>Laccaria</taxon>
    </lineage>
</organism>
<gene>
    <name evidence="3" type="ORF">LACBIDRAFT_332394</name>
</gene>
<feature type="compositionally biased region" description="Acidic residues" evidence="1">
    <location>
        <begin position="89"/>
        <end position="98"/>
    </location>
</feature>
<feature type="region of interest" description="Disordered" evidence="1">
    <location>
        <begin position="80"/>
        <end position="149"/>
    </location>
</feature>
<dbReference type="OrthoDB" id="3257342at2759"/>